<feature type="transmembrane region" description="Helical" evidence="1">
    <location>
        <begin position="180"/>
        <end position="198"/>
    </location>
</feature>
<protein>
    <submittedName>
        <fullName evidence="2">Uncharacterized protein</fullName>
    </submittedName>
</protein>
<accession>X6NGG5</accession>
<evidence type="ECO:0000313" key="2">
    <source>
        <dbReference type="EMBL" id="ETO25390.1"/>
    </source>
</evidence>
<name>X6NGG5_RETFI</name>
<dbReference type="AlphaFoldDB" id="X6NGG5"/>
<keyword evidence="1" id="KW-0472">Membrane</keyword>
<keyword evidence="1" id="KW-1133">Transmembrane helix</keyword>
<reference evidence="2 3" key="1">
    <citation type="journal article" date="2013" name="Curr. Biol.">
        <title>The Genome of the Foraminiferan Reticulomyxa filosa.</title>
        <authorList>
            <person name="Glockner G."/>
            <person name="Hulsmann N."/>
            <person name="Schleicher M."/>
            <person name="Noegel A.A."/>
            <person name="Eichinger L."/>
            <person name="Gallinger C."/>
            <person name="Pawlowski J."/>
            <person name="Sierra R."/>
            <person name="Euteneuer U."/>
            <person name="Pillet L."/>
            <person name="Moustafa A."/>
            <person name="Platzer M."/>
            <person name="Groth M."/>
            <person name="Szafranski K."/>
            <person name="Schliwa M."/>
        </authorList>
    </citation>
    <scope>NUCLEOTIDE SEQUENCE [LARGE SCALE GENOMIC DNA]</scope>
</reference>
<keyword evidence="1" id="KW-0812">Transmembrane</keyword>
<keyword evidence="3" id="KW-1185">Reference proteome</keyword>
<comment type="caution">
    <text evidence="2">The sequence shown here is derived from an EMBL/GenBank/DDBJ whole genome shotgun (WGS) entry which is preliminary data.</text>
</comment>
<sequence>MTKNKKTKNNNKQQKLQIKKHGASIIIASLSFTCGLALYDAADASFFEALSHREVDSLLIMFIFAVLVTIFAVLFIVYLDKTLLSLVAMFTKLSRAQQDRAQQETLTSKLIVDQESELNPQLSTTQRWQQWLIQTLPFCTCCVSSSARRREQNRISALSSVGLKQEKQHQMLNIEVSLMFGRYFTSIVSLVTGLAYSISLETLFELIFPRQSGRVWTFWLFVFIEITATICVATLLTKFEVKKKKV</sequence>
<organism evidence="2 3">
    <name type="scientific">Reticulomyxa filosa</name>
    <dbReference type="NCBI Taxonomy" id="46433"/>
    <lineage>
        <taxon>Eukaryota</taxon>
        <taxon>Sar</taxon>
        <taxon>Rhizaria</taxon>
        <taxon>Retaria</taxon>
        <taxon>Foraminifera</taxon>
        <taxon>Monothalamids</taxon>
        <taxon>Reticulomyxidae</taxon>
        <taxon>Reticulomyxa</taxon>
    </lineage>
</organism>
<dbReference type="InterPro" id="IPR043713">
    <property type="entry name" value="DUF5654"/>
</dbReference>
<evidence type="ECO:0000313" key="3">
    <source>
        <dbReference type="Proteomes" id="UP000023152"/>
    </source>
</evidence>
<feature type="transmembrane region" description="Helical" evidence="1">
    <location>
        <begin position="59"/>
        <end position="79"/>
    </location>
</feature>
<feature type="transmembrane region" description="Helical" evidence="1">
    <location>
        <begin position="21"/>
        <end position="39"/>
    </location>
</feature>
<gene>
    <name evidence="2" type="ORF">RFI_11746</name>
</gene>
<dbReference type="EMBL" id="ASPP01008572">
    <property type="protein sequence ID" value="ETO25390.1"/>
    <property type="molecule type" value="Genomic_DNA"/>
</dbReference>
<proteinExistence type="predicted"/>
<dbReference type="Proteomes" id="UP000023152">
    <property type="component" value="Unassembled WGS sequence"/>
</dbReference>
<evidence type="ECO:0000256" key="1">
    <source>
        <dbReference type="SAM" id="Phobius"/>
    </source>
</evidence>
<feature type="transmembrane region" description="Helical" evidence="1">
    <location>
        <begin position="218"/>
        <end position="237"/>
    </location>
</feature>
<dbReference type="Pfam" id="PF18898">
    <property type="entry name" value="DUF5654"/>
    <property type="match status" value="1"/>
</dbReference>